<dbReference type="PROSITE" id="PS00086">
    <property type="entry name" value="CYTOCHROME_P450"/>
    <property type="match status" value="1"/>
</dbReference>
<dbReference type="PRINTS" id="PR00463">
    <property type="entry name" value="EP450I"/>
</dbReference>
<evidence type="ECO:0000256" key="6">
    <source>
        <dbReference type="ARBA" id="ARBA00022692"/>
    </source>
</evidence>
<evidence type="ECO:0000256" key="13">
    <source>
        <dbReference type="PIRSR" id="PIRSR602401-1"/>
    </source>
</evidence>
<comment type="cofactor">
    <cofactor evidence="1 13">
        <name>heme</name>
        <dbReference type="ChEBI" id="CHEBI:30413"/>
    </cofactor>
</comment>
<evidence type="ECO:0000313" key="16">
    <source>
        <dbReference type="EMBL" id="KAJ7351994.1"/>
    </source>
</evidence>
<keyword evidence="9 14" id="KW-0560">Oxidoreductase</keyword>
<evidence type="ECO:0000313" key="17">
    <source>
        <dbReference type="Proteomes" id="UP001218218"/>
    </source>
</evidence>
<dbReference type="InterPro" id="IPR050121">
    <property type="entry name" value="Cytochrome_P450_monoxygenase"/>
</dbReference>
<evidence type="ECO:0000256" key="1">
    <source>
        <dbReference type="ARBA" id="ARBA00001971"/>
    </source>
</evidence>
<evidence type="ECO:0000256" key="2">
    <source>
        <dbReference type="ARBA" id="ARBA00004370"/>
    </source>
</evidence>
<dbReference type="GO" id="GO:0020037">
    <property type="term" value="F:heme binding"/>
    <property type="evidence" value="ECO:0007669"/>
    <property type="project" value="InterPro"/>
</dbReference>
<dbReference type="InterPro" id="IPR002401">
    <property type="entry name" value="Cyt_P450_E_grp-I"/>
</dbReference>
<comment type="caution">
    <text evidence="16">The sequence shown here is derived from an EMBL/GenBank/DDBJ whole genome shotgun (WGS) entry which is preliminary data.</text>
</comment>
<dbReference type="GO" id="GO:0005506">
    <property type="term" value="F:iron ion binding"/>
    <property type="evidence" value="ECO:0007669"/>
    <property type="project" value="InterPro"/>
</dbReference>
<dbReference type="InterPro" id="IPR017972">
    <property type="entry name" value="Cyt_P450_CS"/>
</dbReference>
<dbReference type="PRINTS" id="PR00385">
    <property type="entry name" value="P450"/>
</dbReference>
<keyword evidence="6 15" id="KW-0812">Transmembrane</keyword>
<evidence type="ECO:0000256" key="15">
    <source>
        <dbReference type="SAM" id="Phobius"/>
    </source>
</evidence>
<feature type="transmembrane region" description="Helical" evidence="15">
    <location>
        <begin position="27"/>
        <end position="48"/>
    </location>
</feature>
<evidence type="ECO:0000256" key="9">
    <source>
        <dbReference type="ARBA" id="ARBA00023002"/>
    </source>
</evidence>
<evidence type="ECO:0000256" key="11">
    <source>
        <dbReference type="ARBA" id="ARBA00023033"/>
    </source>
</evidence>
<comment type="subcellular location">
    <subcellularLocation>
        <location evidence="2">Membrane</location>
    </subcellularLocation>
</comment>
<dbReference type="InterPro" id="IPR001128">
    <property type="entry name" value="Cyt_P450"/>
</dbReference>
<accession>A0AAD7A8D2</accession>
<dbReference type="InterPro" id="IPR036396">
    <property type="entry name" value="Cyt_P450_sf"/>
</dbReference>
<evidence type="ECO:0000256" key="8">
    <source>
        <dbReference type="ARBA" id="ARBA00022989"/>
    </source>
</evidence>
<dbReference type="PANTHER" id="PTHR24305:SF166">
    <property type="entry name" value="CYTOCHROME P450 12A4, MITOCHONDRIAL-RELATED"/>
    <property type="match status" value="1"/>
</dbReference>
<protein>
    <submittedName>
        <fullName evidence="16">Cytochrome P450</fullName>
    </submittedName>
</protein>
<reference evidence="16" key="1">
    <citation type="submission" date="2023-03" db="EMBL/GenBank/DDBJ databases">
        <title>Massive genome expansion in bonnet fungi (Mycena s.s.) driven by repeated elements and novel gene families across ecological guilds.</title>
        <authorList>
            <consortium name="Lawrence Berkeley National Laboratory"/>
            <person name="Harder C.B."/>
            <person name="Miyauchi S."/>
            <person name="Viragh M."/>
            <person name="Kuo A."/>
            <person name="Thoen E."/>
            <person name="Andreopoulos B."/>
            <person name="Lu D."/>
            <person name="Skrede I."/>
            <person name="Drula E."/>
            <person name="Henrissat B."/>
            <person name="Morin E."/>
            <person name="Kohler A."/>
            <person name="Barry K."/>
            <person name="LaButti K."/>
            <person name="Morin E."/>
            <person name="Salamov A."/>
            <person name="Lipzen A."/>
            <person name="Mereny Z."/>
            <person name="Hegedus B."/>
            <person name="Baldrian P."/>
            <person name="Stursova M."/>
            <person name="Weitz H."/>
            <person name="Taylor A."/>
            <person name="Grigoriev I.V."/>
            <person name="Nagy L.G."/>
            <person name="Martin F."/>
            <person name="Kauserud H."/>
        </authorList>
    </citation>
    <scope>NUCLEOTIDE SEQUENCE</scope>
    <source>
        <strain evidence="16">CBHHK002</strain>
    </source>
</reference>
<gene>
    <name evidence="16" type="ORF">DFH08DRAFT_1077804</name>
</gene>
<evidence type="ECO:0000256" key="12">
    <source>
        <dbReference type="ARBA" id="ARBA00023136"/>
    </source>
</evidence>
<dbReference type="PANTHER" id="PTHR24305">
    <property type="entry name" value="CYTOCHROME P450"/>
    <property type="match status" value="1"/>
</dbReference>
<evidence type="ECO:0000256" key="4">
    <source>
        <dbReference type="ARBA" id="ARBA00010617"/>
    </source>
</evidence>
<evidence type="ECO:0000256" key="5">
    <source>
        <dbReference type="ARBA" id="ARBA00022617"/>
    </source>
</evidence>
<comment type="pathway">
    <text evidence="3">Secondary metabolite biosynthesis; terpenoid biosynthesis.</text>
</comment>
<evidence type="ECO:0000256" key="3">
    <source>
        <dbReference type="ARBA" id="ARBA00004721"/>
    </source>
</evidence>
<dbReference type="EMBL" id="JARIHO010000012">
    <property type="protein sequence ID" value="KAJ7351994.1"/>
    <property type="molecule type" value="Genomic_DNA"/>
</dbReference>
<keyword evidence="10 13" id="KW-0408">Iron</keyword>
<evidence type="ECO:0000256" key="7">
    <source>
        <dbReference type="ARBA" id="ARBA00022723"/>
    </source>
</evidence>
<comment type="similarity">
    <text evidence="4 14">Belongs to the cytochrome P450 family.</text>
</comment>
<keyword evidence="7 13" id="KW-0479">Metal-binding</keyword>
<evidence type="ECO:0000256" key="10">
    <source>
        <dbReference type="ARBA" id="ARBA00023004"/>
    </source>
</evidence>
<dbReference type="GO" id="GO:0016020">
    <property type="term" value="C:membrane"/>
    <property type="evidence" value="ECO:0007669"/>
    <property type="project" value="UniProtKB-SubCell"/>
</dbReference>
<proteinExistence type="inferred from homology"/>
<dbReference type="Proteomes" id="UP001218218">
    <property type="component" value="Unassembled WGS sequence"/>
</dbReference>
<keyword evidence="5 13" id="KW-0349">Heme</keyword>
<dbReference type="GO" id="GO:0016705">
    <property type="term" value="F:oxidoreductase activity, acting on paired donors, with incorporation or reduction of molecular oxygen"/>
    <property type="evidence" value="ECO:0007669"/>
    <property type="project" value="InterPro"/>
</dbReference>
<dbReference type="SUPFAM" id="SSF48264">
    <property type="entry name" value="Cytochrome P450"/>
    <property type="match status" value="1"/>
</dbReference>
<sequence length="549" mass="60625">MASTRFQALSSIIRSADIQAILKIIRFNFGIVDAAILLTSGVIFYVLLRHIGRRRSTRLQGPCTSNIFLGVIPQLMNALDSGDLYEIWAAQFGSVFSIPTILGSRRIVITDPKSIAHLAARETYGYVGTPQARRLLVKILGKGLLWAEGDSHKRQRRALNPAFTNAAVRNLIPIFFDAAYKTKAAWDSLLESGPSEGAIIEVQQWMNHISFDTIGLAGFSHDFGTLAGKKSSIIAALDTIGSNTSFLDTVAAMFSSIVPILDLIPTRRRFILDEVARSMWGLGDNFLATTGEVGTDKSMMGLLVESTRADKISREEVASQINLLLFAAYETTSISLTWALIELARDPVVQKKLRDELLRSGGDPTWEELTDHGSLLDAFTCEVLRIHPPFPELHRMAAEDDILPLSKPIKNARGELIDCVFVSKGTVVTLPIQCINRSEAFWGSDAKVFNPARWLDESPGFNQLRAQEIQGYRHLLTFSDGARICLGKVFAVAEFKAVLSVLLRNFTFELPKGPTTAIGYYRNLLPRPKVEGEAGYDVPLKVRHYVASG</sequence>
<keyword evidence="12 15" id="KW-0472">Membrane</keyword>
<keyword evidence="17" id="KW-1185">Reference proteome</keyword>
<organism evidence="16 17">
    <name type="scientific">Mycena albidolilacea</name>
    <dbReference type="NCBI Taxonomy" id="1033008"/>
    <lineage>
        <taxon>Eukaryota</taxon>
        <taxon>Fungi</taxon>
        <taxon>Dikarya</taxon>
        <taxon>Basidiomycota</taxon>
        <taxon>Agaricomycotina</taxon>
        <taxon>Agaricomycetes</taxon>
        <taxon>Agaricomycetidae</taxon>
        <taxon>Agaricales</taxon>
        <taxon>Marasmiineae</taxon>
        <taxon>Mycenaceae</taxon>
        <taxon>Mycena</taxon>
    </lineage>
</organism>
<dbReference type="GO" id="GO:0004497">
    <property type="term" value="F:monooxygenase activity"/>
    <property type="evidence" value="ECO:0007669"/>
    <property type="project" value="UniProtKB-KW"/>
</dbReference>
<feature type="binding site" description="axial binding residue" evidence="13">
    <location>
        <position position="485"/>
    </location>
    <ligand>
        <name>heme</name>
        <dbReference type="ChEBI" id="CHEBI:30413"/>
    </ligand>
    <ligandPart>
        <name>Fe</name>
        <dbReference type="ChEBI" id="CHEBI:18248"/>
    </ligandPart>
</feature>
<dbReference type="Gene3D" id="1.10.630.10">
    <property type="entry name" value="Cytochrome P450"/>
    <property type="match status" value="1"/>
</dbReference>
<dbReference type="AlphaFoldDB" id="A0AAD7A8D2"/>
<keyword evidence="8 15" id="KW-1133">Transmembrane helix</keyword>
<dbReference type="Pfam" id="PF00067">
    <property type="entry name" value="p450"/>
    <property type="match status" value="1"/>
</dbReference>
<evidence type="ECO:0000256" key="14">
    <source>
        <dbReference type="RuleBase" id="RU000461"/>
    </source>
</evidence>
<keyword evidence="11 14" id="KW-0503">Monooxygenase</keyword>
<name>A0AAD7A8D2_9AGAR</name>